<keyword evidence="2" id="KW-0645">Protease</keyword>
<reference evidence="4" key="1">
    <citation type="submission" date="2021-06" db="EMBL/GenBank/DDBJ databases">
        <authorList>
            <person name="Kallberg Y."/>
            <person name="Tangrot J."/>
            <person name="Rosling A."/>
        </authorList>
    </citation>
    <scope>NUCLEOTIDE SEQUENCE</scope>
    <source>
        <strain evidence="4">IN212</strain>
    </source>
</reference>
<dbReference type="InterPro" id="IPR001563">
    <property type="entry name" value="Peptidase_S10"/>
</dbReference>
<dbReference type="AlphaFoldDB" id="A0A9N9DJF9"/>
<dbReference type="EMBL" id="CAJVPZ010012244">
    <property type="protein sequence ID" value="CAG8637980.1"/>
    <property type="molecule type" value="Genomic_DNA"/>
</dbReference>
<organism evidence="4 5">
    <name type="scientific">Racocetra fulgida</name>
    <dbReference type="NCBI Taxonomy" id="60492"/>
    <lineage>
        <taxon>Eukaryota</taxon>
        <taxon>Fungi</taxon>
        <taxon>Fungi incertae sedis</taxon>
        <taxon>Mucoromycota</taxon>
        <taxon>Glomeromycotina</taxon>
        <taxon>Glomeromycetes</taxon>
        <taxon>Diversisporales</taxon>
        <taxon>Gigasporaceae</taxon>
        <taxon>Racocetra</taxon>
    </lineage>
</organism>
<keyword evidence="5" id="KW-1185">Reference proteome</keyword>
<evidence type="ECO:0000256" key="3">
    <source>
        <dbReference type="ARBA" id="ARBA00023180"/>
    </source>
</evidence>
<dbReference type="PROSITE" id="PS00560">
    <property type="entry name" value="CARBOXYPEPT_SER_HIS"/>
    <property type="match status" value="1"/>
</dbReference>
<accession>A0A9N9DJF9</accession>
<comment type="similarity">
    <text evidence="1">Belongs to the peptidase S10 family.</text>
</comment>
<gene>
    <name evidence="4" type="ORF">RFULGI_LOCUS7970</name>
</gene>
<keyword evidence="2" id="KW-0121">Carboxypeptidase</keyword>
<protein>
    <submittedName>
        <fullName evidence="4">15221_t:CDS:1</fullName>
    </submittedName>
</protein>
<keyword evidence="3" id="KW-0325">Glycoprotein</keyword>
<name>A0A9N9DJF9_9GLOM</name>
<dbReference type="Proteomes" id="UP000789396">
    <property type="component" value="Unassembled WGS sequence"/>
</dbReference>
<feature type="non-terminal residue" evidence="4">
    <location>
        <position position="90"/>
    </location>
</feature>
<dbReference type="SUPFAM" id="SSF53474">
    <property type="entry name" value="alpha/beta-Hydrolases"/>
    <property type="match status" value="1"/>
</dbReference>
<dbReference type="GO" id="GO:0004185">
    <property type="term" value="F:serine-type carboxypeptidase activity"/>
    <property type="evidence" value="ECO:0007669"/>
    <property type="project" value="InterPro"/>
</dbReference>
<evidence type="ECO:0000313" key="4">
    <source>
        <dbReference type="EMBL" id="CAG8637980.1"/>
    </source>
</evidence>
<dbReference type="InterPro" id="IPR029058">
    <property type="entry name" value="AB_hydrolase_fold"/>
</dbReference>
<dbReference type="OrthoDB" id="443318at2759"/>
<dbReference type="GO" id="GO:0006508">
    <property type="term" value="P:proteolysis"/>
    <property type="evidence" value="ECO:0007669"/>
    <property type="project" value="InterPro"/>
</dbReference>
<evidence type="ECO:0000256" key="1">
    <source>
        <dbReference type="ARBA" id="ARBA00009431"/>
    </source>
</evidence>
<proteinExistence type="inferred from homology"/>
<dbReference type="InterPro" id="IPR033124">
    <property type="entry name" value="Ser_caboxypep_his_AS"/>
</dbReference>
<comment type="caution">
    <text evidence="4">The sequence shown here is derived from an EMBL/GenBank/DDBJ whole genome shotgun (WGS) entry which is preliminary data.</text>
</comment>
<dbReference type="Gene3D" id="3.40.50.1820">
    <property type="entry name" value="alpha/beta hydrolase"/>
    <property type="match status" value="1"/>
</dbReference>
<evidence type="ECO:0000313" key="5">
    <source>
        <dbReference type="Proteomes" id="UP000789396"/>
    </source>
</evidence>
<sequence>MPPEDYINYLTKPEVMSAIGAKTPYVECSDVAYLAFTNTADLQKLQNFIVNGQTTGQVQSSPYLSFVNIYQAGHEAPFYQPQTSLVMYTR</sequence>
<evidence type="ECO:0000256" key="2">
    <source>
        <dbReference type="ARBA" id="ARBA00022645"/>
    </source>
</evidence>
<dbReference type="Pfam" id="PF00450">
    <property type="entry name" value="Peptidase_S10"/>
    <property type="match status" value="1"/>
</dbReference>
<keyword evidence="2" id="KW-0378">Hydrolase</keyword>